<dbReference type="GO" id="GO:0030001">
    <property type="term" value="P:metal ion transport"/>
    <property type="evidence" value="ECO:0007669"/>
    <property type="project" value="UniProtKB-ARBA"/>
</dbReference>
<evidence type="ECO:0000256" key="8">
    <source>
        <dbReference type="ARBA" id="ARBA00023136"/>
    </source>
</evidence>
<reference evidence="10 11" key="1">
    <citation type="submission" date="2018-08" db="EMBL/GenBank/DDBJ databases">
        <title>The metabolism and importance of syntrophic acetate oxidation coupled to methane or sulfide production in haloalkaline environments.</title>
        <authorList>
            <person name="Timmers P.H.A."/>
            <person name="Vavourakis C.D."/>
            <person name="Sorokin D.Y."/>
            <person name="Sinninghe Damste J.S."/>
            <person name="Muyzer G."/>
            <person name="Stams A.J.M."/>
            <person name="Plugge C.M."/>
        </authorList>
    </citation>
    <scope>NUCLEOTIDE SEQUENCE [LARGE SCALE GENOMIC DNA]</scope>
    <source>
        <strain evidence="10">MSAO_Arc3</strain>
    </source>
</reference>
<comment type="caution">
    <text evidence="10">The sequence shown here is derived from an EMBL/GenBank/DDBJ whole genome shotgun (WGS) entry which is preliminary data.</text>
</comment>
<keyword evidence="3" id="KW-0813">Transport</keyword>
<keyword evidence="8 9" id="KW-0472">Membrane</keyword>
<dbReference type="PANTHER" id="PTHR32024">
    <property type="entry name" value="TRK SYSTEM POTASSIUM UPTAKE PROTEIN TRKG-RELATED"/>
    <property type="match status" value="1"/>
</dbReference>
<protein>
    <submittedName>
        <fullName evidence="10">TrkH family potassium uptake protein</fullName>
    </submittedName>
</protein>
<comment type="similarity">
    <text evidence="2">Belongs to the TrkH potassium transport family.</text>
</comment>
<feature type="transmembrane region" description="Helical" evidence="9">
    <location>
        <begin position="47"/>
        <end position="68"/>
    </location>
</feature>
<evidence type="ECO:0000256" key="4">
    <source>
        <dbReference type="ARBA" id="ARBA00022475"/>
    </source>
</evidence>
<feature type="non-terminal residue" evidence="10">
    <location>
        <position position="1"/>
    </location>
</feature>
<evidence type="ECO:0000256" key="6">
    <source>
        <dbReference type="ARBA" id="ARBA00022989"/>
    </source>
</evidence>
<keyword evidence="5 9" id="KW-0812">Transmembrane</keyword>
<dbReference type="InterPro" id="IPR003445">
    <property type="entry name" value="Cat_transpt"/>
</dbReference>
<keyword evidence="6 9" id="KW-1133">Transmembrane helix</keyword>
<feature type="transmembrane region" description="Helical" evidence="9">
    <location>
        <begin position="108"/>
        <end position="128"/>
    </location>
</feature>
<dbReference type="Pfam" id="PF02386">
    <property type="entry name" value="TrkH"/>
    <property type="match status" value="1"/>
</dbReference>
<sequence>AGGIKMVRILMLSKYAKREIFKTIHPRAIKQIKFNGAKVTDNVLNSIMAFILIYFLIFVIGAVILALLGLDMISAISASIATLGNVGPALGILGPMEGYSAVPDIGKLVLTANMLVGRLEIFTVLVLLTPEFWRNR</sequence>
<evidence type="ECO:0000256" key="2">
    <source>
        <dbReference type="ARBA" id="ARBA00009137"/>
    </source>
</evidence>
<evidence type="ECO:0000256" key="1">
    <source>
        <dbReference type="ARBA" id="ARBA00004651"/>
    </source>
</evidence>
<feature type="transmembrane region" description="Helical" evidence="9">
    <location>
        <begin position="75"/>
        <end position="96"/>
    </location>
</feature>
<evidence type="ECO:0000313" key="10">
    <source>
        <dbReference type="EMBL" id="RQD82242.1"/>
    </source>
</evidence>
<evidence type="ECO:0000256" key="7">
    <source>
        <dbReference type="ARBA" id="ARBA00023065"/>
    </source>
</evidence>
<evidence type="ECO:0000313" key="11">
    <source>
        <dbReference type="Proteomes" id="UP000284763"/>
    </source>
</evidence>
<keyword evidence="4" id="KW-1003">Cell membrane</keyword>
<gene>
    <name evidence="10" type="ORF">D5R95_07395</name>
</gene>
<comment type="subcellular location">
    <subcellularLocation>
        <location evidence="1">Cell membrane</location>
        <topology evidence="1">Multi-pass membrane protein</topology>
    </subcellularLocation>
</comment>
<evidence type="ECO:0000256" key="3">
    <source>
        <dbReference type="ARBA" id="ARBA00022448"/>
    </source>
</evidence>
<name>A0A3R7VWK2_9EURY</name>
<dbReference type="Proteomes" id="UP000284763">
    <property type="component" value="Unassembled WGS sequence"/>
</dbReference>
<accession>A0A3R7VWK2</accession>
<evidence type="ECO:0000256" key="5">
    <source>
        <dbReference type="ARBA" id="ARBA00022692"/>
    </source>
</evidence>
<dbReference type="EMBL" id="QZAB01000461">
    <property type="protein sequence ID" value="RQD82242.1"/>
    <property type="molecule type" value="Genomic_DNA"/>
</dbReference>
<dbReference type="AlphaFoldDB" id="A0A3R7VWK2"/>
<dbReference type="PANTHER" id="PTHR32024:SF2">
    <property type="entry name" value="TRK SYSTEM POTASSIUM UPTAKE PROTEIN TRKG-RELATED"/>
    <property type="match status" value="1"/>
</dbReference>
<dbReference type="GO" id="GO:0008324">
    <property type="term" value="F:monoatomic cation transmembrane transporter activity"/>
    <property type="evidence" value="ECO:0007669"/>
    <property type="project" value="InterPro"/>
</dbReference>
<dbReference type="GO" id="GO:0005886">
    <property type="term" value="C:plasma membrane"/>
    <property type="evidence" value="ECO:0007669"/>
    <property type="project" value="UniProtKB-SubCell"/>
</dbReference>
<keyword evidence="7" id="KW-0406">Ion transport</keyword>
<evidence type="ECO:0000256" key="9">
    <source>
        <dbReference type="SAM" id="Phobius"/>
    </source>
</evidence>
<proteinExistence type="inferred from homology"/>
<organism evidence="10 11">
    <name type="scientific">Methanosalsum natronophilum</name>
    <dbReference type="NCBI Taxonomy" id="768733"/>
    <lineage>
        <taxon>Archaea</taxon>
        <taxon>Methanobacteriati</taxon>
        <taxon>Methanobacteriota</taxon>
        <taxon>Stenosarchaea group</taxon>
        <taxon>Methanomicrobia</taxon>
        <taxon>Methanosarcinales</taxon>
        <taxon>Methanosarcinaceae</taxon>
        <taxon>Methanosalsum</taxon>
    </lineage>
</organism>